<keyword evidence="3" id="KW-0808">Transferase</keyword>
<dbReference type="Proteomes" id="UP001160142">
    <property type="component" value="Unassembled WGS sequence"/>
</dbReference>
<dbReference type="InterPro" id="IPR000600">
    <property type="entry name" value="ROK"/>
</dbReference>
<dbReference type="GO" id="GO:0016301">
    <property type="term" value="F:kinase activity"/>
    <property type="evidence" value="ECO:0007669"/>
    <property type="project" value="UniProtKB-KW"/>
</dbReference>
<dbReference type="PANTHER" id="PTHR18964:SF149">
    <property type="entry name" value="BIFUNCTIONAL UDP-N-ACETYLGLUCOSAMINE 2-EPIMERASE_N-ACETYLMANNOSAMINE KINASE"/>
    <property type="match status" value="1"/>
</dbReference>
<dbReference type="PANTHER" id="PTHR18964">
    <property type="entry name" value="ROK (REPRESSOR, ORF, KINASE) FAMILY"/>
    <property type="match status" value="1"/>
</dbReference>
<sequence length="328" mass="33864">MPEQTSARVGLAPARGKNLDELRRSNLSLALGLIHRRGRLARSELTRELGLNRSTIAALVTELVARGLAVESMPTATGHVGRPSLTITPSQSIAAIAVRPEVDAVTIALVGLGGRVVREVRYDTSGVPSAREVATIVRAIVEGMAITESMSYDIHGVGLAIPGLVRASDGLVVFAPHLGWRDEPLARKLAEQTGFEVSAANDALCGAIAEFTFGAGQGATDMVYLHGGPSGIGGGIVVDGSLVSGAHGYAGELGHTLVNSLGALCHCGATGCLEAEVRREPLLTAVGLDGAHADSLRPALQAALDAGTRPDVRGSRPRTGDHARDRPA</sequence>
<dbReference type="Pfam" id="PF00480">
    <property type="entry name" value="ROK"/>
    <property type="match status" value="1"/>
</dbReference>
<dbReference type="Gene3D" id="3.30.420.40">
    <property type="match status" value="2"/>
</dbReference>
<reference evidence="3 4" key="1">
    <citation type="submission" date="2023-04" db="EMBL/GenBank/DDBJ databases">
        <title>Genome Encyclopedia of Bacteria and Archaea VI: Functional Genomics of Type Strains.</title>
        <authorList>
            <person name="Whitman W."/>
        </authorList>
    </citation>
    <scope>NUCLEOTIDE SEQUENCE [LARGE SCALE GENOMIC DNA]</scope>
    <source>
        <strain evidence="3 4">SG_E_30_P1</strain>
    </source>
</reference>
<evidence type="ECO:0000313" key="4">
    <source>
        <dbReference type="Proteomes" id="UP001160142"/>
    </source>
</evidence>
<name>A0ABT6KQT6_9MICO</name>
<evidence type="ECO:0000256" key="2">
    <source>
        <dbReference type="SAM" id="MobiDB-lite"/>
    </source>
</evidence>
<keyword evidence="3" id="KW-0418">Kinase</keyword>
<feature type="region of interest" description="Disordered" evidence="2">
    <location>
        <begin position="304"/>
        <end position="328"/>
    </location>
</feature>
<organism evidence="3 4">
    <name type="scientific">Antiquaquibacter oligotrophicus</name>
    <dbReference type="NCBI Taxonomy" id="2880260"/>
    <lineage>
        <taxon>Bacteria</taxon>
        <taxon>Bacillati</taxon>
        <taxon>Actinomycetota</taxon>
        <taxon>Actinomycetes</taxon>
        <taxon>Micrococcales</taxon>
        <taxon>Microbacteriaceae</taxon>
        <taxon>Antiquaquibacter</taxon>
    </lineage>
</organism>
<dbReference type="RefSeq" id="WP_322134625.1">
    <property type="nucleotide sequence ID" value="NZ_CP085036.1"/>
</dbReference>
<dbReference type="InterPro" id="IPR043129">
    <property type="entry name" value="ATPase_NBD"/>
</dbReference>
<comment type="caution">
    <text evidence="3">The sequence shown here is derived from an EMBL/GenBank/DDBJ whole genome shotgun (WGS) entry which is preliminary data.</text>
</comment>
<dbReference type="InterPro" id="IPR036390">
    <property type="entry name" value="WH_DNA-bd_sf"/>
</dbReference>
<feature type="compositionally biased region" description="Basic and acidic residues" evidence="2">
    <location>
        <begin position="308"/>
        <end position="328"/>
    </location>
</feature>
<protein>
    <submittedName>
        <fullName evidence="3">NBD/HSP70 family sugar kinase</fullName>
    </submittedName>
</protein>
<keyword evidence="4" id="KW-1185">Reference proteome</keyword>
<evidence type="ECO:0000313" key="3">
    <source>
        <dbReference type="EMBL" id="MDH6182343.1"/>
    </source>
</evidence>
<comment type="similarity">
    <text evidence="1">Belongs to the ROK (NagC/XylR) family.</text>
</comment>
<dbReference type="Gene3D" id="1.10.10.10">
    <property type="entry name" value="Winged helix-like DNA-binding domain superfamily/Winged helix DNA-binding domain"/>
    <property type="match status" value="1"/>
</dbReference>
<gene>
    <name evidence="3" type="ORF">M2152_002525</name>
</gene>
<proteinExistence type="inferred from homology"/>
<dbReference type="SUPFAM" id="SSF46785">
    <property type="entry name" value="Winged helix' DNA-binding domain"/>
    <property type="match status" value="1"/>
</dbReference>
<accession>A0ABT6KQT6</accession>
<evidence type="ECO:0000256" key="1">
    <source>
        <dbReference type="ARBA" id="ARBA00006479"/>
    </source>
</evidence>
<dbReference type="EMBL" id="JARXVQ010000001">
    <property type="protein sequence ID" value="MDH6182343.1"/>
    <property type="molecule type" value="Genomic_DNA"/>
</dbReference>
<dbReference type="SUPFAM" id="SSF53067">
    <property type="entry name" value="Actin-like ATPase domain"/>
    <property type="match status" value="1"/>
</dbReference>
<dbReference type="InterPro" id="IPR036388">
    <property type="entry name" value="WH-like_DNA-bd_sf"/>
</dbReference>